<evidence type="ECO:0000313" key="3">
    <source>
        <dbReference type="EMBL" id="KAF1987597.1"/>
    </source>
</evidence>
<dbReference type="NCBIfam" id="TIGR01428">
    <property type="entry name" value="HAD_type_II"/>
    <property type="match status" value="1"/>
</dbReference>
<dbReference type="Gene3D" id="3.40.50.1000">
    <property type="entry name" value="HAD superfamily/HAD-like"/>
    <property type="match status" value="1"/>
</dbReference>
<evidence type="ECO:0000256" key="2">
    <source>
        <dbReference type="ARBA" id="ARBA00022801"/>
    </source>
</evidence>
<reference evidence="3" key="1">
    <citation type="journal article" date="2020" name="Stud. Mycol.">
        <title>101 Dothideomycetes genomes: a test case for predicting lifestyles and emergence of pathogens.</title>
        <authorList>
            <person name="Haridas S."/>
            <person name="Albert R."/>
            <person name="Binder M."/>
            <person name="Bloem J."/>
            <person name="Labutti K."/>
            <person name="Salamov A."/>
            <person name="Andreopoulos B."/>
            <person name="Baker S."/>
            <person name="Barry K."/>
            <person name="Bills G."/>
            <person name="Bluhm B."/>
            <person name="Cannon C."/>
            <person name="Castanera R."/>
            <person name="Culley D."/>
            <person name="Daum C."/>
            <person name="Ezra D."/>
            <person name="Gonzalez J."/>
            <person name="Henrissat B."/>
            <person name="Kuo A."/>
            <person name="Liang C."/>
            <person name="Lipzen A."/>
            <person name="Lutzoni F."/>
            <person name="Magnuson J."/>
            <person name="Mondo S."/>
            <person name="Nolan M."/>
            <person name="Ohm R."/>
            <person name="Pangilinan J."/>
            <person name="Park H.-J."/>
            <person name="Ramirez L."/>
            <person name="Alfaro M."/>
            <person name="Sun H."/>
            <person name="Tritt A."/>
            <person name="Yoshinaga Y."/>
            <person name="Zwiers L.-H."/>
            <person name="Turgeon B."/>
            <person name="Goodwin S."/>
            <person name="Spatafora J."/>
            <person name="Crous P."/>
            <person name="Grigoriev I."/>
        </authorList>
    </citation>
    <scope>NUCLEOTIDE SEQUENCE</scope>
    <source>
        <strain evidence="3">CBS 113979</strain>
    </source>
</reference>
<dbReference type="GO" id="GO:0019120">
    <property type="term" value="F:hydrolase activity, acting on acid halide bonds, in C-halide compounds"/>
    <property type="evidence" value="ECO:0007669"/>
    <property type="project" value="InterPro"/>
</dbReference>
<accession>A0A6G1H3G5</accession>
<comment type="similarity">
    <text evidence="1">Belongs to the HAD-like hydrolase superfamily. S-2-haloalkanoic acid dehalogenase family.</text>
</comment>
<dbReference type="Pfam" id="PF00702">
    <property type="entry name" value="Hydrolase"/>
    <property type="match status" value="1"/>
</dbReference>
<dbReference type="SFLD" id="SFLDS00003">
    <property type="entry name" value="Haloacid_Dehalogenase"/>
    <property type="match status" value="1"/>
</dbReference>
<name>A0A6G1H3G5_9PEZI</name>
<gene>
    <name evidence="3" type="ORF">K402DRAFT_445753</name>
</gene>
<dbReference type="InterPro" id="IPR036412">
    <property type="entry name" value="HAD-like_sf"/>
</dbReference>
<dbReference type="AlphaFoldDB" id="A0A6G1H3G5"/>
<dbReference type="GO" id="GO:0016791">
    <property type="term" value="F:phosphatase activity"/>
    <property type="evidence" value="ECO:0007669"/>
    <property type="project" value="UniProtKB-ARBA"/>
</dbReference>
<dbReference type="OrthoDB" id="3256520at2759"/>
<sequence length="245" mass="27022">MASSNIVVAFDAYGTLLSTESIAKKLTESFGEDQAKTIAAEWRKYQLEYTWRSNSMNQYIDFATITRRSLLHAVTEQGKSIPHSQVESLMESYDSLSTFPDVSPCLSSLASVPSITAVVFSNGTYDMVSASVTRSPDLSPHASAFQQIVVVEDVRRFKPDPRVYEHLARKVGKEGRMEEVWLVSGNPFDVVGANACGMKTCWVDRAGNGWADRLVALDVGRPTVIVTSLEDVVDAVKSLQVVVYR</sequence>
<evidence type="ECO:0000313" key="4">
    <source>
        <dbReference type="Proteomes" id="UP000800041"/>
    </source>
</evidence>
<dbReference type="Proteomes" id="UP000800041">
    <property type="component" value="Unassembled WGS sequence"/>
</dbReference>
<dbReference type="EMBL" id="ML977151">
    <property type="protein sequence ID" value="KAF1987597.1"/>
    <property type="molecule type" value="Genomic_DNA"/>
</dbReference>
<dbReference type="NCBIfam" id="TIGR01493">
    <property type="entry name" value="HAD-SF-IA-v2"/>
    <property type="match status" value="1"/>
</dbReference>
<evidence type="ECO:0000256" key="1">
    <source>
        <dbReference type="ARBA" id="ARBA00008106"/>
    </source>
</evidence>
<proteinExistence type="inferred from homology"/>
<dbReference type="PANTHER" id="PTHR43316">
    <property type="entry name" value="HYDROLASE, HALOACID DELAHOGENASE-RELATED"/>
    <property type="match status" value="1"/>
</dbReference>
<keyword evidence="4" id="KW-1185">Reference proteome</keyword>
<dbReference type="Gene3D" id="1.10.150.240">
    <property type="entry name" value="Putative phosphatase, domain 2"/>
    <property type="match status" value="1"/>
</dbReference>
<dbReference type="InterPro" id="IPR023214">
    <property type="entry name" value="HAD_sf"/>
</dbReference>
<dbReference type="PRINTS" id="PR00413">
    <property type="entry name" value="HADHALOGNASE"/>
</dbReference>
<dbReference type="PANTHER" id="PTHR43316:SF3">
    <property type="entry name" value="HALOACID DEHALOGENASE, TYPE II (AFU_ORTHOLOGUE AFUA_2G07750)-RELATED"/>
    <property type="match status" value="1"/>
</dbReference>
<dbReference type="InterPro" id="IPR006328">
    <property type="entry name" value="2-HAD"/>
</dbReference>
<dbReference type="SFLD" id="SFLDG01129">
    <property type="entry name" value="C1.5:_HAD__Beta-PGM__Phosphata"/>
    <property type="match status" value="1"/>
</dbReference>
<dbReference type="InterPro" id="IPR051540">
    <property type="entry name" value="S-2-haloacid_dehalogenase"/>
</dbReference>
<dbReference type="InterPro" id="IPR006439">
    <property type="entry name" value="HAD-SF_hydro_IA"/>
</dbReference>
<dbReference type="InterPro" id="IPR023198">
    <property type="entry name" value="PGP-like_dom2"/>
</dbReference>
<protein>
    <submittedName>
        <fullName evidence="3">Haloacid dehalogenase, type II</fullName>
    </submittedName>
</protein>
<organism evidence="3 4">
    <name type="scientific">Aulographum hederae CBS 113979</name>
    <dbReference type="NCBI Taxonomy" id="1176131"/>
    <lineage>
        <taxon>Eukaryota</taxon>
        <taxon>Fungi</taxon>
        <taxon>Dikarya</taxon>
        <taxon>Ascomycota</taxon>
        <taxon>Pezizomycotina</taxon>
        <taxon>Dothideomycetes</taxon>
        <taxon>Pleosporomycetidae</taxon>
        <taxon>Aulographales</taxon>
        <taxon>Aulographaceae</taxon>
    </lineage>
</organism>
<dbReference type="SUPFAM" id="SSF56784">
    <property type="entry name" value="HAD-like"/>
    <property type="match status" value="1"/>
</dbReference>
<keyword evidence="2" id="KW-0378">Hydrolase</keyword>